<keyword evidence="2" id="KW-0560">Oxidoreductase</keyword>
<dbReference type="InterPro" id="IPR043144">
    <property type="entry name" value="Mal/L-sulf/L-lact_DH-like_ah"/>
</dbReference>
<organism evidence="3 4">
    <name type="scientific">Thermoactinomyces mirandus</name>
    <dbReference type="NCBI Taxonomy" id="2756294"/>
    <lineage>
        <taxon>Bacteria</taxon>
        <taxon>Bacillati</taxon>
        <taxon>Bacillota</taxon>
        <taxon>Bacilli</taxon>
        <taxon>Bacillales</taxon>
        <taxon>Thermoactinomycetaceae</taxon>
        <taxon>Thermoactinomyces</taxon>
    </lineage>
</organism>
<dbReference type="InterPro" id="IPR036111">
    <property type="entry name" value="Mal/L-sulfo/L-lacto_DH-like_sf"/>
</dbReference>
<dbReference type="Proteomes" id="UP000538292">
    <property type="component" value="Unassembled WGS sequence"/>
</dbReference>
<reference evidence="3 4" key="1">
    <citation type="submission" date="2020-07" db="EMBL/GenBank/DDBJ databases">
        <title>Thermoactinomyces phylogeny.</title>
        <authorList>
            <person name="Dunlap C."/>
        </authorList>
    </citation>
    <scope>NUCLEOTIDE SEQUENCE [LARGE SCALE GENOMIC DNA]</scope>
    <source>
        <strain evidence="3 4">AMNI-1</strain>
    </source>
</reference>
<accession>A0A7W1XV89</accession>
<proteinExistence type="inferred from homology"/>
<name>A0A7W1XV89_9BACL</name>
<dbReference type="SUPFAM" id="SSF89733">
    <property type="entry name" value="L-sulfolactate dehydrogenase-like"/>
    <property type="match status" value="1"/>
</dbReference>
<gene>
    <name evidence="3" type="ORF">H2C83_16900</name>
</gene>
<dbReference type="InterPro" id="IPR003767">
    <property type="entry name" value="Malate/L-lactate_DH-like"/>
</dbReference>
<dbReference type="AlphaFoldDB" id="A0A7W1XV89"/>
<dbReference type="Gene3D" id="3.30.1370.60">
    <property type="entry name" value="Hypothetical oxidoreductase yiak, domain 2"/>
    <property type="match status" value="1"/>
</dbReference>
<dbReference type="RefSeq" id="WP_181742394.1">
    <property type="nucleotide sequence ID" value="NZ_JACEOL010000091.1"/>
</dbReference>
<dbReference type="PANTHER" id="PTHR11091:SF0">
    <property type="entry name" value="MALATE DEHYDROGENASE"/>
    <property type="match status" value="1"/>
</dbReference>
<dbReference type="Pfam" id="PF02615">
    <property type="entry name" value="Ldh_2"/>
    <property type="match status" value="1"/>
</dbReference>
<evidence type="ECO:0000313" key="4">
    <source>
        <dbReference type="Proteomes" id="UP000538292"/>
    </source>
</evidence>
<dbReference type="PANTHER" id="PTHR11091">
    <property type="entry name" value="OXIDOREDUCTASE-RELATED"/>
    <property type="match status" value="1"/>
</dbReference>
<keyword evidence="4" id="KW-1185">Reference proteome</keyword>
<evidence type="ECO:0000256" key="1">
    <source>
        <dbReference type="ARBA" id="ARBA00006056"/>
    </source>
</evidence>
<protein>
    <submittedName>
        <fullName evidence="3">Ldh family oxidoreductase</fullName>
    </submittedName>
</protein>
<comment type="caution">
    <text evidence="3">The sequence shown here is derived from an EMBL/GenBank/DDBJ whole genome shotgun (WGS) entry which is preliminary data.</text>
</comment>
<evidence type="ECO:0000256" key="2">
    <source>
        <dbReference type="ARBA" id="ARBA00023002"/>
    </source>
</evidence>
<evidence type="ECO:0000313" key="3">
    <source>
        <dbReference type="EMBL" id="MBA4603924.1"/>
    </source>
</evidence>
<sequence length="351" mass="38368">MRKVTGVRLQEFARSVLVSVGVPHKDALVISESLVQANLEGIDSHGVSRLPVYVQRMLEGRINVRPELRIARRGCILKVDGDNGLGQVVSCRSIESAIPVAKKWGIAAVFIRHSNHNGAGAFFCQQAIKENIILMAMTNTPPGISPTGGKEARLGTNPIAFGFPVKKGPPIIVDFASSKVARGKIILAARQNRTIPSGWAVDVNGMNTTDAHSALKGSMIPVGGAKGYALATAIELFCGVLSGAAFGTQVGSINEDQGQSHANIGHHFILYYFPHFISEEEYYTRMECFLRMIKETPLSQNSNGIYYPGERRYQRYLKRKRKGICLSDQVWKDLNELAHKLSLPALSDAKL</sequence>
<dbReference type="Gene3D" id="1.10.1530.10">
    <property type="match status" value="1"/>
</dbReference>
<dbReference type="EMBL" id="JACEOL010000091">
    <property type="protein sequence ID" value="MBA4603924.1"/>
    <property type="molecule type" value="Genomic_DNA"/>
</dbReference>
<comment type="similarity">
    <text evidence="1">Belongs to the LDH2/MDH2 oxidoreductase family.</text>
</comment>
<dbReference type="InterPro" id="IPR043143">
    <property type="entry name" value="Mal/L-sulf/L-lact_DH-like_NADP"/>
</dbReference>
<dbReference type="GO" id="GO:0016491">
    <property type="term" value="F:oxidoreductase activity"/>
    <property type="evidence" value="ECO:0007669"/>
    <property type="project" value="UniProtKB-KW"/>
</dbReference>